<feature type="transmembrane region" description="Helical" evidence="5">
    <location>
        <begin position="6"/>
        <end position="27"/>
    </location>
</feature>
<dbReference type="OrthoDB" id="1879696at2759"/>
<sequence>MDVLALAWWCGLVMGAVPLLLQALWYLNDAFFLASLRLRPTRSNGKQGWAKLPPGHMGLPFLGETLAFLWYFKILRRPDDFIKAKKQKYGEGVGMYRTHLFGSPTILTCSPASNKFVLKSAEDFRICWPEPELVGFSSIVNVEGKQHARLRSFVVNAINEPQALRRIARMVQPRVVSALRSWAEKGTINAELETKKVTFENICKMFVSMDPSPVTDEIDQLFDGLLKGLRAYPINFPGSALHHALKCRRKLTAVFREELERRKGRKNEIHENSDLMDGLMQIKDEEGKPLTDDEVVDNIVSLVVGGYKSTALASMWALYHISKSPEVLQKLREENRIISKGKQGEFITLDDISQMKYTAKVVEETIRLANIVATLYRVTNRDVEYGGYRIPKDWQVVVWLRSLHTDPKNFDNPLSFNPDRWNQPAKPGTFQVFGGGHRICAGNMLARVQLAVILHHLSLGYRWELLNPYAKMTYLPHQSPVDGAAMAFSSL</sequence>
<dbReference type="GO" id="GO:0016132">
    <property type="term" value="P:brassinosteroid biosynthetic process"/>
    <property type="evidence" value="ECO:0007669"/>
    <property type="project" value="TreeGrafter"/>
</dbReference>
<evidence type="ECO:0000313" key="6">
    <source>
        <dbReference type="Proteomes" id="UP000228380"/>
    </source>
</evidence>
<organism evidence="6 7">
    <name type="scientific">Phoenix dactylifera</name>
    <name type="common">Date palm</name>
    <dbReference type="NCBI Taxonomy" id="42345"/>
    <lineage>
        <taxon>Eukaryota</taxon>
        <taxon>Viridiplantae</taxon>
        <taxon>Streptophyta</taxon>
        <taxon>Embryophyta</taxon>
        <taxon>Tracheophyta</taxon>
        <taxon>Spermatophyta</taxon>
        <taxon>Magnoliopsida</taxon>
        <taxon>Liliopsida</taxon>
        <taxon>Arecaceae</taxon>
        <taxon>Coryphoideae</taxon>
        <taxon>Phoeniceae</taxon>
        <taxon>Phoenix</taxon>
    </lineage>
</organism>
<dbReference type="PRINTS" id="PR00463">
    <property type="entry name" value="EP450I"/>
</dbReference>
<keyword evidence="4" id="KW-0503">Monooxygenase</keyword>
<feature type="binding site" description="axial binding residue" evidence="3">
    <location>
        <position position="440"/>
    </location>
    <ligand>
        <name>heme</name>
        <dbReference type="ChEBI" id="CHEBI:30413"/>
    </ligand>
    <ligandPart>
        <name>Fe</name>
        <dbReference type="ChEBI" id="CHEBI:18248"/>
    </ligandPart>
</feature>
<dbReference type="GO" id="GO:0004497">
    <property type="term" value="F:monooxygenase activity"/>
    <property type="evidence" value="ECO:0007669"/>
    <property type="project" value="UniProtKB-KW"/>
</dbReference>
<keyword evidence="2 3" id="KW-0408">Iron</keyword>
<gene>
    <name evidence="7" type="primary">LOC103720107</name>
</gene>
<keyword evidence="6" id="KW-1185">Reference proteome</keyword>
<evidence type="ECO:0000256" key="2">
    <source>
        <dbReference type="ARBA" id="ARBA00023004"/>
    </source>
</evidence>
<dbReference type="GeneID" id="103720107"/>
<dbReference type="PROSITE" id="PS00086">
    <property type="entry name" value="CYTOCHROME_P450"/>
    <property type="match status" value="1"/>
</dbReference>
<dbReference type="SUPFAM" id="SSF48264">
    <property type="entry name" value="Cytochrome P450"/>
    <property type="match status" value="1"/>
</dbReference>
<protein>
    <submittedName>
        <fullName evidence="7">Ent-kaurenoic acid oxidase 2-like</fullName>
    </submittedName>
</protein>
<accession>A0A8B7CW84</accession>
<keyword evidence="1 3" id="KW-0479">Metal-binding</keyword>
<comment type="cofactor">
    <cofactor evidence="3">
        <name>heme</name>
        <dbReference type="ChEBI" id="CHEBI:30413"/>
    </cofactor>
</comment>
<keyword evidence="5" id="KW-0812">Transmembrane</keyword>
<evidence type="ECO:0000256" key="1">
    <source>
        <dbReference type="ARBA" id="ARBA00022723"/>
    </source>
</evidence>
<dbReference type="Proteomes" id="UP000228380">
    <property type="component" value="Chromosome 16"/>
</dbReference>
<name>A0A8B7CW84_PHODC</name>
<keyword evidence="5" id="KW-1133">Transmembrane helix</keyword>
<dbReference type="RefSeq" id="XP_008807889.3">
    <property type="nucleotide sequence ID" value="XM_008809667.3"/>
</dbReference>
<proteinExistence type="inferred from homology"/>
<dbReference type="AlphaFoldDB" id="A0A8B7CW84"/>
<dbReference type="GO" id="GO:0020037">
    <property type="term" value="F:heme binding"/>
    <property type="evidence" value="ECO:0007669"/>
    <property type="project" value="InterPro"/>
</dbReference>
<evidence type="ECO:0000313" key="7">
    <source>
        <dbReference type="RefSeq" id="XP_008807889.3"/>
    </source>
</evidence>
<dbReference type="GO" id="GO:0010268">
    <property type="term" value="P:brassinosteroid homeostasis"/>
    <property type="evidence" value="ECO:0007669"/>
    <property type="project" value="TreeGrafter"/>
</dbReference>
<dbReference type="InterPro" id="IPR036396">
    <property type="entry name" value="Cyt_P450_sf"/>
</dbReference>
<reference evidence="6" key="1">
    <citation type="journal article" date="2019" name="Nat. Commun.">
        <title>Genome-wide association mapping of date palm fruit traits.</title>
        <authorList>
            <person name="Hazzouri K.M."/>
            <person name="Gros-Balthazard M."/>
            <person name="Flowers J.M."/>
            <person name="Copetti D."/>
            <person name="Lemansour A."/>
            <person name="Lebrun M."/>
            <person name="Masmoudi K."/>
            <person name="Ferrand S."/>
            <person name="Dhar M.I."/>
            <person name="Fresquez Z.A."/>
            <person name="Rosas U."/>
            <person name="Zhang J."/>
            <person name="Talag J."/>
            <person name="Lee S."/>
            <person name="Kudrna D."/>
            <person name="Powell R.F."/>
            <person name="Leitch I.J."/>
            <person name="Krueger R.R."/>
            <person name="Wing R.A."/>
            <person name="Amiri K.M.A."/>
            <person name="Purugganan M.D."/>
        </authorList>
    </citation>
    <scope>NUCLEOTIDE SEQUENCE [LARGE SCALE GENOMIC DNA]</scope>
    <source>
        <strain evidence="6">cv. Khalas</strain>
    </source>
</reference>
<comment type="similarity">
    <text evidence="4">Belongs to the cytochrome P450 family.</text>
</comment>
<dbReference type="GO" id="GO:0016125">
    <property type="term" value="P:sterol metabolic process"/>
    <property type="evidence" value="ECO:0007669"/>
    <property type="project" value="TreeGrafter"/>
</dbReference>
<keyword evidence="5" id="KW-0472">Membrane</keyword>
<dbReference type="PRINTS" id="PR00385">
    <property type="entry name" value="P450"/>
</dbReference>
<dbReference type="PANTHER" id="PTHR24286:SF12">
    <property type="entry name" value="CYTOCHROME P450 FAMILY PROTEIN, EXPRESSED"/>
    <property type="match status" value="1"/>
</dbReference>
<dbReference type="GO" id="GO:0005506">
    <property type="term" value="F:iron ion binding"/>
    <property type="evidence" value="ECO:0007669"/>
    <property type="project" value="InterPro"/>
</dbReference>
<dbReference type="InterPro" id="IPR002401">
    <property type="entry name" value="Cyt_P450_E_grp-I"/>
</dbReference>
<dbReference type="KEGG" id="pda:103720107"/>
<dbReference type="InterPro" id="IPR001128">
    <property type="entry name" value="Cyt_P450"/>
</dbReference>
<dbReference type="GO" id="GO:0016705">
    <property type="term" value="F:oxidoreductase activity, acting on paired donors, with incorporation or reduction of molecular oxygen"/>
    <property type="evidence" value="ECO:0007669"/>
    <property type="project" value="InterPro"/>
</dbReference>
<dbReference type="PANTHER" id="PTHR24286">
    <property type="entry name" value="CYTOCHROME P450 26"/>
    <property type="match status" value="1"/>
</dbReference>
<dbReference type="Pfam" id="PF00067">
    <property type="entry name" value="p450"/>
    <property type="match status" value="1"/>
</dbReference>
<evidence type="ECO:0000256" key="4">
    <source>
        <dbReference type="RuleBase" id="RU000461"/>
    </source>
</evidence>
<reference evidence="7" key="2">
    <citation type="submission" date="2025-08" db="UniProtKB">
        <authorList>
            <consortium name="RefSeq"/>
        </authorList>
    </citation>
    <scope>IDENTIFICATION</scope>
    <source>
        <tissue evidence="7">Young leaves</tissue>
    </source>
</reference>
<keyword evidence="4" id="KW-0560">Oxidoreductase</keyword>
<keyword evidence="3 4" id="KW-0349">Heme</keyword>
<dbReference type="Gene3D" id="1.10.630.10">
    <property type="entry name" value="Cytochrome P450"/>
    <property type="match status" value="1"/>
</dbReference>
<evidence type="ECO:0000256" key="3">
    <source>
        <dbReference type="PIRSR" id="PIRSR602401-1"/>
    </source>
</evidence>
<evidence type="ECO:0000256" key="5">
    <source>
        <dbReference type="SAM" id="Phobius"/>
    </source>
</evidence>
<dbReference type="InterPro" id="IPR017972">
    <property type="entry name" value="Cyt_P450_CS"/>
</dbReference>